<evidence type="ECO:0000256" key="2">
    <source>
        <dbReference type="ARBA" id="ARBA00022729"/>
    </source>
</evidence>
<dbReference type="InterPro" id="IPR038591">
    <property type="entry name" value="NolW-like_sf"/>
</dbReference>
<dbReference type="PRINTS" id="PR00811">
    <property type="entry name" value="BCTERIALGSPD"/>
</dbReference>
<dbReference type="Gene3D" id="3.30.1370.120">
    <property type="match status" value="2"/>
</dbReference>
<reference evidence="10 11" key="1">
    <citation type="submission" date="2020-12" db="EMBL/GenBank/DDBJ databases">
        <authorList>
            <person name="Ruan W."/>
            <person name="Khan S.A."/>
            <person name="Jeon C.O."/>
        </authorList>
    </citation>
    <scope>NUCLEOTIDE SEQUENCE [LARGE SCALE GENOMIC DNA]</scope>
    <source>
        <strain evidence="10 11">MA-13</strain>
    </source>
</reference>
<evidence type="ECO:0000259" key="8">
    <source>
        <dbReference type="Pfam" id="PF00263"/>
    </source>
</evidence>
<dbReference type="EMBL" id="JAERPS020000001">
    <property type="protein sequence ID" value="MBZ9610291.1"/>
    <property type="molecule type" value="Genomic_DNA"/>
</dbReference>
<dbReference type="PROSITE" id="PS51257">
    <property type="entry name" value="PROKAR_LIPOPROTEIN"/>
    <property type="match status" value="1"/>
</dbReference>
<dbReference type="Pfam" id="PF03958">
    <property type="entry name" value="Secretin_N"/>
    <property type="match status" value="1"/>
</dbReference>
<evidence type="ECO:0000256" key="5">
    <source>
        <dbReference type="RuleBase" id="RU004004"/>
    </source>
</evidence>
<keyword evidence="11" id="KW-1185">Reference proteome</keyword>
<organism evidence="10 11">
    <name type="scientific">Rheinheimera maricola</name>
    <dbReference type="NCBI Taxonomy" id="2793282"/>
    <lineage>
        <taxon>Bacteria</taxon>
        <taxon>Pseudomonadati</taxon>
        <taxon>Pseudomonadota</taxon>
        <taxon>Gammaproteobacteria</taxon>
        <taxon>Chromatiales</taxon>
        <taxon>Chromatiaceae</taxon>
        <taxon>Rheinheimera</taxon>
    </lineage>
</organism>
<evidence type="ECO:0000256" key="4">
    <source>
        <dbReference type="RuleBase" id="RU004003"/>
    </source>
</evidence>
<comment type="caution">
    <text evidence="10">The sequence shown here is derived from an EMBL/GenBank/DDBJ whole genome shotgun (WGS) entry which is preliminary data.</text>
</comment>
<keyword evidence="2 7" id="KW-0732">Signal</keyword>
<evidence type="ECO:0000256" key="6">
    <source>
        <dbReference type="SAM" id="MobiDB-lite"/>
    </source>
</evidence>
<dbReference type="InterPro" id="IPR004846">
    <property type="entry name" value="T2SS/T3SS_dom"/>
</dbReference>
<dbReference type="InterPro" id="IPR050810">
    <property type="entry name" value="Bact_Secretion_Sys_Channel"/>
</dbReference>
<feature type="domain" description="NolW-like" evidence="9">
    <location>
        <begin position="341"/>
        <end position="411"/>
    </location>
</feature>
<evidence type="ECO:0000256" key="1">
    <source>
        <dbReference type="ARBA" id="ARBA00004370"/>
    </source>
</evidence>
<evidence type="ECO:0008006" key="12">
    <source>
        <dbReference type="Google" id="ProtNLM"/>
    </source>
</evidence>
<name>A0ABS7X415_9GAMM</name>
<sequence length="662" mass="72977">MKNISKKKTTMHLAMLVMLSSCASTTEPVDKDRYSDRFKIDSSFLRTEQQDNRGQQQDDADTISDARTTETQIRSMAVLENGSPLLIEPPRFVNNTPISIAINEMAVPQLAHYVFGEILKLDYILSADVERMQERVALNIQSELAPQQLYQVVAEVLSRQGIELYSKDNIIFLNKKSGRSANRSVGIGSRLEDMPSSGDDIIQLVPYTFNSARNIMSIAGKLSNATLTPDNSNRLLMVEGSRNDVERVLQIVEMMDVPHARGRDIRLFSMVYLSPDEMITEINKLMAAEGINITEDVLLVPLMRLNSVVVFATNTTLGNRVAMWAKTLDVATGGEKERYYVYRPSFAKAEELAGSIAKLTNASNEKTTASSEGKGFKISDDKSQNAIIIHATPSKYQEVLTLLRQLDRLPGQVAMQVVIAEVELGDNMSRGIDWFYNSANNANGSAVMELNSGTGLFSFSGIKGDWRVALRMLESQTDIRVLSRPYLVVRDGESASINSGQQVPIITETSSNDNSPDTVRNQVQYRSTGVSLSVTPIINADGLVSLQISQETSKSEPNTTSNISSPTISTRSLSTSILAGSGQTVILGGLIKEDFNDTESSVPLLGKLPLLGHLFRSKGKSFSRTELMVLITPRIVTQTNELEEFGRKLSELYTIPSPYQSN</sequence>
<keyword evidence="3" id="KW-0472">Membrane</keyword>
<dbReference type="PANTHER" id="PTHR30332:SF25">
    <property type="entry name" value="SECRETIN XPSD"/>
    <property type="match status" value="1"/>
</dbReference>
<dbReference type="Proteomes" id="UP000663814">
    <property type="component" value="Unassembled WGS sequence"/>
</dbReference>
<comment type="subcellular location">
    <subcellularLocation>
        <location evidence="5">Cell outer membrane</location>
    </subcellularLocation>
    <subcellularLocation>
        <location evidence="1">Membrane</location>
    </subcellularLocation>
</comment>
<dbReference type="InterPro" id="IPR004845">
    <property type="entry name" value="T2SS_GspD_CS"/>
</dbReference>
<dbReference type="RefSeq" id="WP_205310169.1">
    <property type="nucleotide sequence ID" value="NZ_JAERPS020000001.1"/>
</dbReference>
<dbReference type="InterPro" id="IPR005644">
    <property type="entry name" value="NolW-like"/>
</dbReference>
<evidence type="ECO:0000313" key="10">
    <source>
        <dbReference type="EMBL" id="MBZ9610291.1"/>
    </source>
</evidence>
<evidence type="ECO:0000313" key="11">
    <source>
        <dbReference type="Proteomes" id="UP000663814"/>
    </source>
</evidence>
<evidence type="ECO:0000256" key="3">
    <source>
        <dbReference type="ARBA" id="ARBA00023136"/>
    </source>
</evidence>
<comment type="similarity">
    <text evidence="4">Belongs to the bacterial secretin family.</text>
</comment>
<dbReference type="Pfam" id="PF00263">
    <property type="entry name" value="Secretin"/>
    <property type="match status" value="1"/>
</dbReference>
<feature type="region of interest" description="Disordered" evidence="6">
    <location>
        <begin position="45"/>
        <end position="64"/>
    </location>
</feature>
<reference evidence="10 11" key="2">
    <citation type="submission" date="2021-08" db="EMBL/GenBank/DDBJ databases">
        <title>Rheinheimera aquimaris sp. nov., isolated from seawater of the East Sea in Korea.</title>
        <authorList>
            <person name="Kim K.H."/>
            <person name="Wenting R."/>
            <person name="Kim K.R."/>
            <person name="Jeon C.O."/>
        </authorList>
    </citation>
    <scope>NUCLEOTIDE SEQUENCE [LARGE SCALE GENOMIC DNA]</scope>
    <source>
        <strain evidence="10 11">MA-13</strain>
    </source>
</reference>
<gene>
    <name evidence="10" type="ORF">I4W93_001650</name>
</gene>
<dbReference type="InterPro" id="IPR001775">
    <property type="entry name" value="GspD/PilQ"/>
</dbReference>
<evidence type="ECO:0000259" key="9">
    <source>
        <dbReference type="Pfam" id="PF03958"/>
    </source>
</evidence>
<feature type="domain" description="Type II/III secretion system secretin-like" evidence="8">
    <location>
        <begin position="473"/>
        <end position="636"/>
    </location>
</feature>
<dbReference type="PANTHER" id="PTHR30332">
    <property type="entry name" value="PROBABLE GENERAL SECRETION PATHWAY PROTEIN D"/>
    <property type="match status" value="1"/>
</dbReference>
<feature type="chain" id="PRO_5045876551" description="Type II secretion system protein GspD" evidence="7">
    <location>
        <begin position="24"/>
        <end position="662"/>
    </location>
</feature>
<dbReference type="PRINTS" id="PR01032">
    <property type="entry name" value="PHAGEIV"/>
</dbReference>
<evidence type="ECO:0000256" key="7">
    <source>
        <dbReference type="SAM" id="SignalP"/>
    </source>
</evidence>
<protein>
    <recommendedName>
        <fullName evidence="12">Type II secretion system protein GspD</fullName>
    </recommendedName>
</protein>
<feature type="compositionally biased region" description="Polar residues" evidence="6">
    <location>
        <begin position="45"/>
        <end position="57"/>
    </location>
</feature>
<proteinExistence type="inferred from homology"/>
<accession>A0ABS7X415</accession>
<feature type="signal peptide" evidence="7">
    <location>
        <begin position="1"/>
        <end position="23"/>
    </location>
</feature>
<dbReference type="PROSITE" id="PS00875">
    <property type="entry name" value="T2SP_D"/>
    <property type="match status" value="1"/>
</dbReference>
<keyword evidence="5" id="KW-0813">Transport</keyword>